<accession>A0A5D3E230</accession>
<dbReference type="EMBL" id="SSTD01001237">
    <property type="protein sequence ID" value="TYK29819.1"/>
    <property type="molecule type" value="Genomic_DNA"/>
</dbReference>
<sequence length="151" mass="16967">MPPCSFDRHLEWIVSHHFHCSSTVAFPLASVVFRRHSTARTATPSHIGCRPSKFAKPSRVRLYNPSRTRTRPKQLYPHSHSINRAPDFLSVSFGYTTDQFVLGVPLGSSKTSCVPPGSHVARVRERANSWAEAEVRAKAGWRMTKSDRGEP</sequence>
<evidence type="ECO:0000313" key="1">
    <source>
        <dbReference type="EMBL" id="TYK29819.1"/>
    </source>
</evidence>
<reference evidence="1 2" key="1">
    <citation type="submission" date="2019-08" db="EMBL/GenBank/DDBJ databases">
        <title>Draft genome sequences of two oriental melons (Cucumis melo L. var makuwa).</title>
        <authorList>
            <person name="Kwon S.-Y."/>
        </authorList>
    </citation>
    <scope>NUCLEOTIDE SEQUENCE [LARGE SCALE GENOMIC DNA]</scope>
    <source>
        <strain evidence="2">cv. Chang Bougi</strain>
        <tissue evidence="1">Leaf</tissue>
    </source>
</reference>
<dbReference type="AlphaFoldDB" id="A0A5D3E230"/>
<evidence type="ECO:0008006" key="3">
    <source>
        <dbReference type="Google" id="ProtNLM"/>
    </source>
</evidence>
<protein>
    <recommendedName>
        <fullName evidence="3">NBS-LRR type resistance protein</fullName>
    </recommendedName>
</protein>
<proteinExistence type="predicted"/>
<dbReference type="Proteomes" id="UP000321947">
    <property type="component" value="Unassembled WGS sequence"/>
</dbReference>
<evidence type="ECO:0000313" key="2">
    <source>
        <dbReference type="Proteomes" id="UP000321947"/>
    </source>
</evidence>
<gene>
    <name evidence="1" type="ORF">E5676_scaffold208G00460</name>
</gene>
<comment type="caution">
    <text evidence="1">The sequence shown here is derived from an EMBL/GenBank/DDBJ whole genome shotgun (WGS) entry which is preliminary data.</text>
</comment>
<organism evidence="1 2">
    <name type="scientific">Cucumis melo var. makuwa</name>
    <name type="common">Oriental melon</name>
    <dbReference type="NCBI Taxonomy" id="1194695"/>
    <lineage>
        <taxon>Eukaryota</taxon>
        <taxon>Viridiplantae</taxon>
        <taxon>Streptophyta</taxon>
        <taxon>Embryophyta</taxon>
        <taxon>Tracheophyta</taxon>
        <taxon>Spermatophyta</taxon>
        <taxon>Magnoliopsida</taxon>
        <taxon>eudicotyledons</taxon>
        <taxon>Gunneridae</taxon>
        <taxon>Pentapetalae</taxon>
        <taxon>rosids</taxon>
        <taxon>fabids</taxon>
        <taxon>Cucurbitales</taxon>
        <taxon>Cucurbitaceae</taxon>
        <taxon>Benincaseae</taxon>
        <taxon>Cucumis</taxon>
    </lineage>
</organism>
<name>A0A5D3E230_CUCMM</name>